<dbReference type="Proteomes" id="UP000002675">
    <property type="component" value="Chromosome II"/>
</dbReference>
<protein>
    <submittedName>
        <fullName evidence="2">Uncharacterized protein</fullName>
    </submittedName>
</protein>
<evidence type="ECO:0000313" key="3">
    <source>
        <dbReference type="Proteomes" id="UP000002675"/>
    </source>
</evidence>
<dbReference type="HOGENOM" id="CLU_3190598_0_0_6"/>
<proteinExistence type="predicted"/>
<sequence>MQSAKQEYGKLVTFLMAIGRVAIVIAVQDYFMDIHSVLLLLKKYTI</sequence>
<reference evidence="2 3" key="1">
    <citation type="journal article" date="2003" name="Genome Res.">
        <title>Comparative genome analysis of Vibrio vulnificus, a marine pathogen.</title>
        <authorList>
            <person name="Chen C.Y."/>
            <person name="Wu K.M."/>
            <person name="Chang Y.C."/>
            <person name="Chang C.H."/>
            <person name="Tsai H.C."/>
            <person name="Liao T.L."/>
            <person name="Liu Y.M."/>
            <person name="Chen H.J."/>
            <person name="Shen A.B."/>
            <person name="Li J.C."/>
            <person name="Su T.L."/>
            <person name="Shao C.P."/>
            <person name="Lee C.T."/>
            <person name="Hor L.I."/>
            <person name="Tsai S.F."/>
        </authorList>
    </citation>
    <scope>NUCLEOTIDE SEQUENCE [LARGE SCALE GENOMIC DNA]</scope>
    <source>
        <strain evidence="2 3">YJ016</strain>
    </source>
</reference>
<keyword evidence="1" id="KW-0812">Transmembrane</keyword>
<dbReference type="EMBL" id="BA000038">
    <property type="protein sequence ID" value="BAC97485.1"/>
    <property type="molecule type" value="Genomic_DNA"/>
</dbReference>
<evidence type="ECO:0000313" key="2">
    <source>
        <dbReference type="EMBL" id="BAC97485.1"/>
    </source>
</evidence>
<keyword evidence="1" id="KW-1133">Transmembrane helix</keyword>
<feature type="transmembrane region" description="Helical" evidence="1">
    <location>
        <begin position="12"/>
        <end position="31"/>
    </location>
</feature>
<accession>Q7MCC8</accession>
<gene>
    <name evidence="2" type="ordered locus">VVA1460</name>
</gene>
<dbReference type="AlphaFoldDB" id="Q7MCC8"/>
<name>Q7MCC8_VIBVY</name>
<keyword evidence="1" id="KW-0472">Membrane</keyword>
<evidence type="ECO:0000256" key="1">
    <source>
        <dbReference type="SAM" id="Phobius"/>
    </source>
</evidence>
<dbReference type="KEGG" id="vvy:VVA1460"/>
<organism evidence="2 3">
    <name type="scientific">Vibrio vulnificus (strain YJ016)</name>
    <dbReference type="NCBI Taxonomy" id="196600"/>
    <lineage>
        <taxon>Bacteria</taxon>
        <taxon>Pseudomonadati</taxon>
        <taxon>Pseudomonadota</taxon>
        <taxon>Gammaproteobacteria</taxon>
        <taxon>Vibrionales</taxon>
        <taxon>Vibrionaceae</taxon>
        <taxon>Vibrio</taxon>
    </lineage>
</organism>